<dbReference type="EMBL" id="UOFT01000071">
    <property type="protein sequence ID" value="VAW98673.1"/>
    <property type="molecule type" value="Genomic_DNA"/>
</dbReference>
<evidence type="ECO:0000313" key="2">
    <source>
        <dbReference type="EMBL" id="VAW98673.1"/>
    </source>
</evidence>
<reference evidence="2" key="1">
    <citation type="submission" date="2018-06" db="EMBL/GenBank/DDBJ databases">
        <authorList>
            <person name="Zhirakovskaya E."/>
        </authorList>
    </citation>
    <scope>NUCLEOTIDE SEQUENCE</scope>
</reference>
<sequence length="126" mass="14400">MKYLIVITSLISLNACANSEDCQSLTTQSEMTICENKKLNKLEKELKEKFIYISKLSPDDKNLASAQILWEKYREKHCASVTNIYSGGSIYNYSFTLCNIRKTSARIKTLEIDYRDTINIITKGSP</sequence>
<name>A0A3B1AFL7_9ZZZZ</name>
<organism evidence="2">
    <name type="scientific">hydrothermal vent metagenome</name>
    <dbReference type="NCBI Taxonomy" id="652676"/>
    <lineage>
        <taxon>unclassified sequences</taxon>
        <taxon>metagenomes</taxon>
        <taxon>ecological metagenomes</taxon>
    </lineage>
</organism>
<dbReference type="Gene3D" id="1.20.1270.180">
    <property type="match status" value="1"/>
</dbReference>
<dbReference type="InterPro" id="IPR009739">
    <property type="entry name" value="LprI-like_N"/>
</dbReference>
<dbReference type="Pfam" id="PF07007">
    <property type="entry name" value="LprI"/>
    <property type="match status" value="1"/>
</dbReference>
<protein>
    <recommendedName>
        <fullName evidence="1">Lysozyme inhibitor LprI-like N-terminal domain-containing protein</fullName>
    </recommendedName>
</protein>
<accession>A0A3B1AFL7</accession>
<dbReference type="AlphaFoldDB" id="A0A3B1AFL7"/>
<evidence type="ECO:0000259" key="1">
    <source>
        <dbReference type="Pfam" id="PF07007"/>
    </source>
</evidence>
<gene>
    <name evidence="2" type="ORF">MNBD_GAMMA23-2382</name>
</gene>
<feature type="domain" description="Lysozyme inhibitor LprI-like N-terminal" evidence="1">
    <location>
        <begin position="22"/>
        <end position="110"/>
    </location>
</feature>
<proteinExistence type="predicted"/>